<name>A0ABW8C6K4_9ACTN</name>
<feature type="transmembrane region" description="Helical" evidence="7">
    <location>
        <begin position="36"/>
        <end position="56"/>
    </location>
</feature>
<protein>
    <submittedName>
        <fullName evidence="8">MFS transporter</fullName>
    </submittedName>
</protein>
<dbReference type="Gene3D" id="1.20.1250.20">
    <property type="entry name" value="MFS general substrate transporter like domains"/>
    <property type="match status" value="1"/>
</dbReference>
<evidence type="ECO:0000313" key="9">
    <source>
        <dbReference type="Proteomes" id="UP001614394"/>
    </source>
</evidence>
<dbReference type="InterPro" id="IPR011701">
    <property type="entry name" value="MFS"/>
</dbReference>
<evidence type="ECO:0000256" key="2">
    <source>
        <dbReference type="ARBA" id="ARBA00022448"/>
    </source>
</evidence>
<reference evidence="8 9" key="1">
    <citation type="submission" date="2024-10" db="EMBL/GenBank/DDBJ databases">
        <title>The Natural Products Discovery Center: Release of the First 8490 Sequenced Strains for Exploring Actinobacteria Biosynthetic Diversity.</title>
        <authorList>
            <person name="Kalkreuter E."/>
            <person name="Kautsar S.A."/>
            <person name="Yang D."/>
            <person name="Bader C.D."/>
            <person name="Teijaro C.N."/>
            <person name="Fluegel L."/>
            <person name="Davis C.M."/>
            <person name="Simpson J.R."/>
            <person name="Lauterbach L."/>
            <person name="Steele A.D."/>
            <person name="Gui C."/>
            <person name="Meng S."/>
            <person name="Li G."/>
            <person name="Viehrig K."/>
            <person name="Ye F."/>
            <person name="Su P."/>
            <person name="Kiefer A.F."/>
            <person name="Nichols A."/>
            <person name="Cepeda A.J."/>
            <person name="Yan W."/>
            <person name="Fan B."/>
            <person name="Jiang Y."/>
            <person name="Adhikari A."/>
            <person name="Zheng C.-J."/>
            <person name="Schuster L."/>
            <person name="Cowan T.M."/>
            <person name="Smanski M.J."/>
            <person name="Chevrette M.G."/>
            <person name="De Carvalho L.P.S."/>
            <person name="Shen B."/>
        </authorList>
    </citation>
    <scope>NUCLEOTIDE SEQUENCE [LARGE SCALE GENOMIC DNA]</scope>
    <source>
        <strain evidence="8 9">NPDC053399</strain>
    </source>
</reference>
<evidence type="ECO:0000313" key="8">
    <source>
        <dbReference type="EMBL" id="MFI9101041.1"/>
    </source>
</evidence>
<keyword evidence="9" id="KW-1185">Reference proteome</keyword>
<feature type="transmembrane region" description="Helical" evidence="7">
    <location>
        <begin position="288"/>
        <end position="304"/>
    </location>
</feature>
<comment type="caution">
    <text evidence="8">The sequence shown here is derived from an EMBL/GenBank/DDBJ whole genome shotgun (WGS) entry which is preliminary data.</text>
</comment>
<sequence length="423" mass="43867">MLWINFVDKTGSGLWLSVTALYFLVVADLSASRIGLLMGLAGAVGIAGSPVAGRLADRFPLTRLLLAVQLVRAASGLLMLAAHGFWQLLPLVALGSFGERSASVLTKLYAARVAGPDRSRYQAVQRTVVNVGYTLGGLGASVGLAFGSATVYRGLLLADGLSFCVVAVLVARCAEPPSATRTVASSATKCPPAAARPAAAPARPAAAPASPWRDRGYLGYAATDALLFLDGSVLRVGMPLWIISATTAPHGLAALLFVINTVVVVLFQVRLSRHGRTPRLAARTLRQVAACYFLGGAAVAASVVDDRWAATTAMLVAAVAFTFVEMYQATVSWELSVALAPDDAQGAYVGVHGLAQSAERAAGPLIMTTAVIAAGPLGWLGLGTALAGTAFLQKRMVLRRLDSTRPVTNPSGLSVYPITVSDN</sequence>
<organism evidence="8 9">
    <name type="scientific">Streptomyces fildesensis</name>
    <dbReference type="NCBI Taxonomy" id="375757"/>
    <lineage>
        <taxon>Bacteria</taxon>
        <taxon>Bacillati</taxon>
        <taxon>Actinomycetota</taxon>
        <taxon>Actinomycetes</taxon>
        <taxon>Kitasatosporales</taxon>
        <taxon>Streptomycetaceae</taxon>
        <taxon>Streptomyces</taxon>
    </lineage>
</organism>
<dbReference type="InterPro" id="IPR050171">
    <property type="entry name" value="MFS_Transporters"/>
</dbReference>
<dbReference type="PANTHER" id="PTHR23517:SF2">
    <property type="entry name" value="MULTIDRUG RESISTANCE PROTEIN MDTH"/>
    <property type="match status" value="1"/>
</dbReference>
<dbReference type="PANTHER" id="PTHR23517">
    <property type="entry name" value="RESISTANCE PROTEIN MDTM, PUTATIVE-RELATED-RELATED"/>
    <property type="match status" value="1"/>
</dbReference>
<accession>A0ABW8C6K4</accession>
<dbReference type="RefSeq" id="WP_399647067.1">
    <property type="nucleotide sequence ID" value="NZ_JBITYG010000003.1"/>
</dbReference>
<proteinExistence type="predicted"/>
<keyword evidence="5 7" id="KW-1133">Transmembrane helix</keyword>
<evidence type="ECO:0000256" key="1">
    <source>
        <dbReference type="ARBA" id="ARBA00004651"/>
    </source>
</evidence>
<dbReference type="Pfam" id="PF07690">
    <property type="entry name" value="MFS_1"/>
    <property type="match status" value="1"/>
</dbReference>
<comment type="subcellular location">
    <subcellularLocation>
        <location evidence="1">Cell membrane</location>
        <topology evidence="1">Multi-pass membrane protein</topology>
    </subcellularLocation>
</comment>
<feature type="transmembrane region" description="Helical" evidence="7">
    <location>
        <begin position="76"/>
        <end position="97"/>
    </location>
</feature>
<feature type="transmembrane region" description="Helical" evidence="7">
    <location>
        <begin position="365"/>
        <end position="392"/>
    </location>
</feature>
<dbReference type="Proteomes" id="UP001614394">
    <property type="component" value="Unassembled WGS sequence"/>
</dbReference>
<keyword evidence="6 7" id="KW-0472">Membrane</keyword>
<evidence type="ECO:0000256" key="5">
    <source>
        <dbReference type="ARBA" id="ARBA00022989"/>
    </source>
</evidence>
<feature type="transmembrane region" description="Helical" evidence="7">
    <location>
        <begin position="128"/>
        <end position="146"/>
    </location>
</feature>
<gene>
    <name evidence="8" type="ORF">ACIGXA_11000</name>
</gene>
<dbReference type="EMBL" id="JBITYG010000003">
    <property type="protein sequence ID" value="MFI9101041.1"/>
    <property type="molecule type" value="Genomic_DNA"/>
</dbReference>
<feature type="transmembrane region" description="Helical" evidence="7">
    <location>
        <begin position="248"/>
        <end position="267"/>
    </location>
</feature>
<evidence type="ECO:0000256" key="7">
    <source>
        <dbReference type="SAM" id="Phobius"/>
    </source>
</evidence>
<evidence type="ECO:0000256" key="4">
    <source>
        <dbReference type="ARBA" id="ARBA00022692"/>
    </source>
</evidence>
<keyword evidence="4 7" id="KW-0812">Transmembrane</keyword>
<evidence type="ECO:0000256" key="3">
    <source>
        <dbReference type="ARBA" id="ARBA00022475"/>
    </source>
</evidence>
<keyword evidence="2" id="KW-0813">Transport</keyword>
<feature type="transmembrane region" description="Helical" evidence="7">
    <location>
        <begin position="12"/>
        <end position="29"/>
    </location>
</feature>
<dbReference type="SUPFAM" id="SSF103473">
    <property type="entry name" value="MFS general substrate transporter"/>
    <property type="match status" value="1"/>
</dbReference>
<evidence type="ECO:0000256" key="6">
    <source>
        <dbReference type="ARBA" id="ARBA00023136"/>
    </source>
</evidence>
<dbReference type="InterPro" id="IPR036259">
    <property type="entry name" value="MFS_trans_sf"/>
</dbReference>
<keyword evidence="3" id="KW-1003">Cell membrane</keyword>